<evidence type="ECO:0000256" key="1">
    <source>
        <dbReference type="ARBA" id="ARBA00012513"/>
    </source>
</evidence>
<dbReference type="GO" id="GO:0000245">
    <property type="term" value="P:spliceosomal complex assembly"/>
    <property type="evidence" value="ECO:0007669"/>
    <property type="project" value="TreeGrafter"/>
</dbReference>
<dbReference type="EMBL" id="OX451738">
    <property type="protein sequence ID" value="CAI8602537.1"/>
    <property type="molecule type" value="Genomic_DNA"/>
</dbReference>
<evidence type="ECO:0000256" key="2">
    <source>
        <dbReference type="ARBA" id="ARBA00022527"/>
    </source>
</evidence>
<dbReference type="SUPFAM" id="SSF56112">
    <property type="entry name" value="Protein kinase-like (PK-like)"/>
    <property type="match status" value="1"/>
</dbReference>
<evidence type="ECO:0000256" key="4">
    <source>
        <dbReference type="ARBA" id="ARBA00022741"/>
    </source>
</evidence>
<organism evidence="10 11">
    <name type="scientific">Vicia faba</name>
    <name type="common">Broad bean</name>
    <name type="synonym">Faba vulgaris</name>
    <dbReference type="NCBI Taxonomy" id="3906"/>
    <lineage>
        <taxon>Eukaryota</taxon>
        <taxon>Viridiplantae</taxon>
        <taxon>Streptophyta</taxon>
        <taxon>Embryophyta</taxon>
        <taxon>Tracheophyta</taxon>
        <taxon>Spermatophyta</taxon>
        <taxon>Magnoliopsida</taxon>
        <taxon>eudicotyledons</taxon>
        <taxon>Gunneridae</taxon>
        <taxon>Pentapetalae</taxon>
        <taxon>rosids</taxon>
        <taxon>fabids</taxon>
        <taxon>Fabales</taxon>
        <taxon>Fabaceae</taxon>
        <taxon>Papilionoideae</taxon>
        <taxon>50 kb inversion clade</taxon>
        <taxon>NPAAA clade</taxon>
        <taxon>Hologalegina</taxon>
        <taxon>IRL clade</taxon>
        <taxon>Fabeae</taxon>
        <taxon>Vicia</taxon>
    </lineage>
</organism>
<dbReference type="Proteomes" id="UP001157006">
    <property type="component" value="Chromosome 3"/>
</dbReference>
<keyword evidence="5" id="KW-0418">Kinase</keyword>
<sequence>MMELLGMMPRKIALGGRYSRDFFNRHGDLRHIRRLRFWPLAKVLTEKYDFSEKDASDMSDFLVSILDFVPEKRPTAGQCLLHPWMNAGPRILEPSVPSSNHHPVAETATSDQKNKDKDEREAMEAGMGNIAINSDFKPSMHSPSNKKPLKAAASSSS</sequence>
<keyword evidence="11" id="KW-1185">Reference proteome</keyword>
<dbReference type="GO" id="GO:0050684">
    <property type="term" value="P:regulation of mRNA processing"/>
    <property type="evidence" value="ECO:0007669"/>
    <property type="project" value="TreeGrafter"/>
</dbReference>
<feature type="compositionally biased region" description="Low complexity" evidence="9">
    <location>
        <begin position="142"/>
        <end position="157"/>
    </location>
</feature>
<evidence type="ECO:0000313" key="10">
    <source>
        <dbReference type="EMBL" id="CAI8602537.1"/>
    </source>
</evidence>
<keyword evidence="6" id="KW-0067">ATP-binding</keyword>
<accession>A0AAV1A2G9</accession>
<keyword evidence="2" id="KW-0723">Serine/threonine-protein kinase</keyword>
<evidence type="ECO:0000256" key="7">
    <source>
        <dbReference type="ARBA" id="ARBA00047899"/>
    </source>
</evidence>
<evidence type="ECO:0000256" key="8">
    <source>
        <dbReference type="ARBA" id="ARBA00048679"/>
    </source>
</evidence>
<comment type="catalytic activity">
    <reaction evidence="8">
        <text>L-seryl-[protein] + ATP = O-phospho-L-seryl-[protein] + ADP + H(+)</text>
        <dbReference type="Rhea" id="RHEA:17989"/>
        <dbReference type="Rhea" id="RHEA-COMP:9863"/>
        <dbReference type="Rhea" id="RHEA-COMP:11604"/>
        <dbReference type="ChEBI" id="CHEBI:15378"/>
        <dbReference type="ChEBI" id="CHEBI:29999"/>
        <dbReference type="ChEBI" id="CHEBI:30616"/>
        <dbReference type="ChEBI" id="CHEBI:83421"/>
        <dbReference type="ChEBI" id="CHEBI:456216"/>
        <dbReference type="EC" id="2.7.11.1"/>
    </reaction>
</comment>
<keyword evidence="3" id="KW-0808">Transferase</keyword>
<dbReference type="InterPro" id="IPR011009">
    <property type="entry name" value="Kinase-like_dom_sf"/>
</dbReference>
<comment type="catalytic activity">
    <reaction evidence="7">
        <text>L-threonyl-[protein] + ATP = O-phospho-L-threonyl-[protein] + ADP + H(+)</text>
        <dbReference type="Rhea" id="RHEA:46608"/>
        <dbReference type="Rhea" id="RHEA-COMP:11060"/>
        <dbReference type="Rhea" id="RHEA-COMP:11605"/>
        <dbReference type="ChEBI" id="CHEBI:15378"/>
        <dbReference type="ChEBI" id="CHEBI:30013"/>
        <dbReference type="ChEBI" id="CHEBI:30616"/>
        <dbReference type="ChEBI" id="CHEBI:61977"/>
        <dbReference type="ChEBI" id="CHEBI:456216"/>
        <dbReference type="EC" id="2.7.11.1"/>
    </reaction>
</comment>
<dbReference type="Gene3D" id="1.10.510.10">
    <property type="entry name" value="Transferase(Phosphotransferase) domain 1"/>
    <property type="match status" value="1"/>
</dbReference>
<dbReference type="PANTHER" id="PTHR47634:SF2">
    <property type="entry name" value="PROTEIN KINASE DOMAIN-CONTAINING PROTEIN"/>
    <property type="match status" value="1"/>
</dbReference>
<dbReference type="GO" id="GO:0004674">
    <property type="term" value="F:protein serine/threonine kinase activity"/>
    <property type="evidence" value="ECO:0007669"/>
    <property type="project" value="UniProtKB-KW"/>
</dbReference>
<dbReference type="AlphaFoldDB" id="A0AAV1A2G9"/>
<evidence type="ECO:0000256" key="5">
    <source>
        <dbReference type="ARBA" id="ARBA00022777"/>
    </source>
</evidence>
<dbReference type="EC" id="2.7.11.1" evidence="1"/>
<gene>
    <name evidence="10" type="ORF">VFH_III045040</name>
</gene>
<protein>
    <recommendedName>
        <fullName evidence="1">non-specific serine/threonine protein kinase</fullName>
        <ecNumber evidence="1">2.7.11.1</ecNumber>
    </recommendedName>
</protein>
<feature type="compositionally biased region" description="Polar residues" evidence="9">
    <location>
        <begin position="96"/>
        <end position="111"/>
    </location>
</feature>
<reference evidence="10 11" key="1">
    <citation type="submission" date="2023-01" db="EMBL/GenBank/DDBJ databases">
        <authorList>
            <person name="Kreplak J."/>
        </authorList>
    </citation>
    <scope>NUCLEOTIDE SEQUENCE [LARGE SCALE GENOMIC DNA]</scope>
</reference>
<evidence type="ECO:0000256" key="3">
    <source>
        <dbReference type="ARBA" id="ARBA00022679"/>
    </source>
</evidence>
<feature type="compositionally biased region" description="Basic and acidic residues" evidence="9">
    <location>
        <begin position="112"/>
        <end position="123"/>
    </location>
</feature>
<feature type="region of interest" description="Disordered" evidence="9">
    <location>
        <begin position="91"/>
        <end position="157"/>
    </location>
</feature>
<evidence type="ECO:0000256" key="6">
    <source>
        <dbReference type="ARBA" id="ARBA00022840"/>
    </source>
</evidence>
<evidence type="ECO:0000313" key="11">
    <source>
        <dbReference type="Proteomes" id="UP001157006"/>
    </source>
</evidence>
<name>A0AAV1A2G9_VICFA</name>
<dbReference type="GO" id="GO:0005524">
    <property type="term" value="F:ATP binding"/>
    <property type="evidence" value="ECO:0007669"/>
    <property type="project" value="UniProtKB-KW"/>
</dbReference>
<proteinExistence type="predicted"/>
<keyword evidence="4" id="KW-0547">Nucleotide-binding</keyword>
<dbReference type="InterPro" id="IPR051334">
    <property type="entry name" value="SRPK"/>
</dbReference>
<evidence type="ECO:0000256" key="9">
    <source>
        <dbReference type="SAM" id="MobiDB-lite"/>
    </source>
</evidence>
<dbReference type="PANTHER" id="PTHR47634">
    <property type="entry name" value="PROTEIN KINASE DOMAIN-CONTAINING PROTEIN-RELATED"/>
    <property type="match status" value="1"/>
</dbReference>